<keyword evidence="1" id="KW-0418">Kinase</keyword>
<dbReference type="Gene3D" id="3.30.420.300">
    <property type="entry name" value="2-keto-3-deoxy-galactonokinase, substrate binding domain"/>
    <property type="match status" value="1"/>
</dbReference>
<dbReference type="Gene3D" id="3.30.420.310">
    <property type="entry name" value="2-keto-3-deoxy-galactonokinase, C-terminal domain"/>
    <property type="match status" value="1"/>
</dbReference>
<dbReference type="GO" id="GO:0008671">
    <property type="term" value="F:2-dehydro-3-deoxygalactonokinase activity"/>
    <property type="evidence" value="ECO:0007669"/>
    <property type="project" value="InterPro"/>
</dbReference>
<proteinExistence type="predicted"/>
<dbReference type="InterPro" id="IPR007729">
    <property type="entry name" value="DGOK"/>
</dbReference>
<dbReference type="Proteomes" id="UP000321204">
    <property type="component" value="Chromosome"/>
</dbReference>
<gene>
    <name evidence="1" type="ORF">FSB75_00195</name>
</gene>
<name>A0A5B8UCJ4_9BACT</name>
<accession>A0A5B8UCJ4</accession>
<evidence type="ECO:0000313" key="2">
    <source>
        <dbReference type="Proteomes" id="UP000321204"/>
    </source>
</evidence>
<dbReference type="Pfam" id="PF05035">
    <property type="entry name" value="DGOK"/>
    <property type="match status" value="1"/>
</dbReference>
<dbReference type="GO" id="GO:0034194">
    <property type="term" value="P:D-galactonate catabolic process"/>
    <property type="evidence" value="ECO:0007669"/>
    <property type="project" value="InterPro"/>
</dbReference>
<protein>
    <submittedName>
        <fullName evidence="1">2-dehydro-3-deoxygalactonokinase</fullName>
    </submittedName>
</protein>
<keyword evidence="1" id="KW-0808">Transferase</keyword>
<evidence type="ECO:0000313" key="1">
    <source>
        <dbReference type="EMBL" id="QEC54387.1"/>
    </source>
</evidence>
<dbReference type="AlphaFoldDB" id="A0A5B8UCJ4"/>
<dbReference type="EMBL" id="CP042433">
    <property type="protein sequence ID" value="QEC54387.1"/>
    <property type="molecule type" value="Genomic_DNA"/>
</dbReference>
<dbReference type="InterPro" id="IPR042257">
    <property type="entry name" value="DGOK_C"/>
</dbReference>
<reference evidence="1 2" key="1">
    <citation type="journal article" date="2015" name="Int. J. Syst. Evol. Microbiol.">
        <title>Flavisolibacter ginsenosidimutans sp. nov., with ginsenoside-converting activity isolated from soil used for cultivating ginseng.</title>
        <authorList>
            <person name="Zhao Y."/>
            <person name="Liu Q."/>
            <person name="Kang M.S."/>
            <person name="Jin F."/>
            <person name="Yu H."/>
            <person name="Im W.T."/>
        </authorList>
    </citation>
    <scope>NUCLEOTIDE SEQUENCE [LARGE SCALE GENOMIC DNA]</scope>
    <source>
        <strain evidence="1 2">Gsoil 636</strain>
    </source>
</reference>
<keyword evidence="2" id="KW-1185">Reference proteome</keyword>
<dbReference type="OrthoDB" id="256574at2"/>
<organism evidence="1 2">
    <name type="scientific">Flavisolibacter ginsenosidimutans</name>
    <dbReference type="NCBI Taxonomy" id="661481"/>
    <lineage>
        <taxon>Bacteria</taxon>
        <taxon>Pseudomonadati</taxon>
        <taxon>Bacteroidota</taxon>
        <taxon>Chitinophagia</taxon>
        <taxon>Chitinophagales</taxon>
        <taxon>Chitinophagaceae</taxon>
        <taxon>Flavisolibacter</taxon>
    </lineage>
</organism>
<dbReference type="RefSeq" id="WP_146781266.1">
    <property type="nucleotide sequence ID" value="NZ_BAABIO010000006.1"/>
</dbReference>
<sequence length="324" mass="36160">MKPDKKIFLSCDWGSSRFRLRLVDALEEKVLGEIESGEGIVATFTAWKKTGKAEPHRFAFYCSVIQKHIGLLEQKMGTKTTTPIIVSGMASSTLGMKELPYKATPFLITGDDLLIDETKPDDNFHFPLYQVSGIKTADDVMRGEETQILGCGLQGDEAKQIIILPGTHSKHAVVCGEKVVSFATFMTGELFRLLAQHSMLAQSVAAGTWDDIRHQKTFAKGVTDSASMNLLQSSFRVRINDLFHRLSKEENYFYLSGLVIGTELQSLDRSLSHLLVADKSLSLLYTKALQVMKFLNWKHIDANDCLLKGHLKIYRRIVDGGAKD</sequence>
<dbReference type="KEGG" id="fgg:FSB75_00195"/>
<dbReference type="InterPro" id="IPR042258">
    <property type="entry name" value="DGOK_N"/>
</dbReference>